<dbReference type="PANTHER" id="PTHR45668">
    <property type="entry name" value="SERINE/THREONINE-PROTEIN PHOSPHATASE 5-RELATED"/>
    <property type="match status" value="1"/>
</dbReference>
<keyword evidence="8" id="KW-0460">Magnesium</keyword>
<keyword evidence="10" id="KW-0464">Manganese</keyword>
<comment type="cofactor">
    <cofactor evidence="1">
        <name>Mn(2+)</name>
        <dbReference type="ChEBI" id="CHEBI:29035"/>
    </cofactor>
</comment>
<evidence type="ECO:0000256" key="11">
    <source>
        <dbReference type="ARBA" id="ARBA00047761"/>
    </source>
</evidence>
<dbReference type="Pfam" id="PF13499">
    <property type="entry name" value="EF-hand_7"/>
    <property type="match status" value="1"/>
</dbReference>
<organism evidence="15 16">
    <name type="scientific">Cricetulus griseus</name>
    <name type="common">Chinese hamster</name>
    <name type="synonym">Cricetulus barabensis griseus</name>
    <dbReference type="NCBI Taxonomy" id="10029"/>
    <lineage>
        <taxon>Eukaryota</taxon>
        <taxon>Metazoa</taxon>
        <taxon>Chordata</taxon>
        <taxon>Craniata</taxon>
        <taxon>Vertebrata</taxon>
        <taxon>Euteleostomi</taxon>
        <taxon>Mammalia</taxon>
        <taxon>Eutheria</taxon>
        <taxon>Euarchontoglires</taxon>
        <taxon>Glires</taxon>
        <taxon>Rodentia</taxon>
        <taxon>Myomorpha</taxon>
        <taxon>Muroidea</taxon>
        <taxon>Cricetidae</taxon>
        <taxon>Cricetinae</taxon>
        <taxon>Cricetulus</taxon>
    </lineage>
</organism>
<dbReference type="eggNOG" id="KOG0377">
    <property type="taxonomic scope" value="Eukaryota"/>
</dbReference>
<dbReference type="Proteomes" id="UP000001075">
    <property type="component" value="Unassembled WGS sequence"/>
</dbReference>
<proteinExistence type="inferred from homology"/>
<evidence type="ECO:0000256" key="3">
    <source>
        <dbReference type="ARBA" id="ARBA00008294"/>
    </source>
</evidence>
<comment type="similarity">
    <text evidence="3 13">Belongs to the PPP phosphatase family.</text>
</comment>
<dbReference type="SUPFAM" id="SSF47473">
    <property type="entry name" value="EF-hand"/>
    <property type="match status" value="1"/>
</dbReference>
<keyword evidence="9" id="KW-0904">Protein phosphatase</keyword>
<dbReference type="FunCoup" id="G3H5J9">
    <property type="interactions" value="277"/>
</dbReference>
<protein>
    <recommendedName>
        <fullName evidence="13">Serine/threonine-protein phosphatase</fullName>
        <ecNumber evidence="13">3.1.3.16</ecNumber>
    </recommendedName>
</protein>
<evidence type="ECO:0000256" key="10">
    <source>
        <dbReference type="ARBA" id="ARBA00023211"/>
    </source>
</evidence>
<dbReference type="InterPro" id="IPR011992">
    <property type="entry name" value="EF-hand-dom_pair"/>
</dbReference>
<feature type="domain" description="EF-hand" evidence="14">
    <location>
        <begin position="328"/>
        <end position="363"/>
    </location>
</feature>
<dbReference type="InterPro" id="IPR002048">
    <property type="entry name" value="EF_hand_dom"/>
</dbReference>
<dbReference type="PROSITE" id="PS00125">
    <property type="entry name" value="SER_THR_PHOSPHATASE"/>
    <property type="match status" value="1"/>
</dbReference>
<evidence type="ECO:0000256" key="4">
    <source>
        <dbReference type="ARBA" id="ARBA00022723"/>
    </source>
</evidence>
<evidence type="ECO:0000256" key="13">
    <source>
        <dbReference type="RuleBase" id="RU004273"/>
    </source>
</evidence>
<gene>
    <name evidence="15" type="ORF">I79_005582</name>
</gene>
<evidence type="ECO:0000256" key="7">
    <source>
        <dbReference type="ARBA" id="ARBA00022837"/>
    </source>
</evidence>
<name>G3H5J9_CRIGR</name>
<dbReference type="Pfam" id="PF08321">
    <property type="entry name" value="PPP5"/>
    <property type="match status" value="1"/>
</dbReference>
<evidence type="ECO:0000256" key="1">
    <source>
        <dbReference type="ARBA" id="ARBA00001936"/>
    </source>
</evidence>
<accession>G3H5J9</accession>
<dbReference type="PANTHER" id="PTHR45668:SF1">
    <property type="entry name" value="SERINE_THREONINE-PROTEIN PHOSPHATASE WITH EF-HANDS 1"/>
    <property type="match status" value="1"/>
</dbReference>
<keyword evidence="7" id="KW-0106">Calcium</keyword>
<dbReference type="InterPro" id="IPR006186">
    <property type="entry name" value="Ser/Thr-sp_prot-phosphatase"/>
</dbReference>
<dbReference type="EMBL" id="JH000161">
    <property type="protein sequence ID" value="EGV98452.1"/>
    <property type="molecule type" value="Genomic_DNA"/>
</dbReference>
<dbReference type="SMART" id="SM00054">
    <property type="entry name" value="EFh"/>
    <property type="match status" value="3"/>
</dbReference>
<dbReference type="InterPro" id="IPR018247">
    <property type="entry name" value="EF_Hand_1_Ca_BS"/>
</dbReference>
<dbReference type="AlphaFoldDB" id="G3H5J9"/>
<dbReference type="InterPro" id="IPR004843">
    <property type="entry name" value="Calcineurin-like_PHP"/>
</dbReference>
<dbReference type="Pfam" id="PF00149">
    <property type="entry name" value="Metallophos"/>
    <property type="match status" value="1"/>
</dbReference>
<dbReference type="InterPro" id="IPR029052">
    <property type="entry name" value="Metallo-depent_PP-like"/>
</dbReference>
<evidence type="ECO:0000313" key="15">
    <source>
        <dbReference type="EMBL" id="EGV98452.1"/>
    </source>
</evidence>
<dbReference type="Gene3D" id="3.60.21.10">
    <property type="match status" value="1"/>
</dbReference>
<evidence type="ECO:0000256" key="8">
    <source>
        <dbReference type="ARBA" id="ARBA00022842"/>
    </source>
</evidence>
<keyword evidence="6 13" id="KW-0378">Hydrolase</keyword>
<dbReference type="EC" id="3.1.3.16" evidence="13"/>
<dbReference type="PRINTS" id="PR00114">
    <property type="entry name" value="STPHPHTASE"/>
</dbReference>
<dbReference type="FunFam" id="1.10.238.10:FF:000164">
    <property type="entry name" value="Serine/threonine-protein phosphatase with EF-hands"/>
    <property type="match status" value="1"/>
</dbReference>
<dbReference type="InterPro" id="IPR051134">
    <property type="entry name" value="PPP_phosphatase"/>
</dbReference>
<dbReference type="InterPro" id="IPR013235">
    <property type="entry name" value="PPP_dom"/>
</dbReference>
<comment type="cofactor">
    <cofactor evidence="2">
        <name>Mg(2+)</name>
        <dbReference type="ChEBI" id="CHEBI:18420"/>
    </cofactor>
</comment>
<keyword evidence="5" id="KW-0677">Repeat</keyword>
<dbReference type="SMART" id="SM00156">
    <property type="entry name" value="PP2Ac"/>
    <property type="match status" value="1"/>
</dbReference>
<dbReference type="GO" id="GO:0005509">
    <property type="term" value="F:calcium ion binding"/>
    <property type="evidence" value="ECO:0007669"/>
    <property type="project" value="InterPro"/>
</dbReference>
<comment type="catalytic activity">
    <reaction evidence="11">
        <text>O-phospho-L-seryl-[protein] + H2O = L-seryl-[protein] + phosphate</text>
        <dbReference type="Rhea" id="RHEA:20629"/>
        <dbReference type="Rhea" id="RHEA-COMP:9863"/>
        <dbReference type="Rhea" id="RHEA-COMP:11604"/>
        <dbReference type="ChEBI" id="CHEBI:15377"/>
        <dbReference type="ChEBI" id="CHEBI:29999"/>
        <dbReference type="ChEBI" id="CHEBI:43474"/>
        <dbReference type="ChEBI" id="CHEBI:83421"/>
        <dbReference type="EC" id="3.1.3.16"/>
    </reaction>
</comment>
<dbReference type="PROSITE" id="PS50222">
    <property type="entry name" value="EF_HAND_2"/>
    <property type="match status" value="2"/>
</dbReference>
<dbReference type="SUPFAM" id="SSF56300">
    <property type="entry name" value="Metallo-dependent phosphatases"/>
    <property type="match status" value="1"/>
</dbReference>
<evidence type="ECO:0000259" key="14">
    <source>
        <dbReference type="PROSITE" id="PS50222"/>
    </source>
</evidence>
<comment type="catalytic activity">
    <reaction evidence="12 13">
        <text>O-phospho-L-threonyl-[protein] + H2O = L-threonyl-[protein] + phosphate</text>
        <dbReference type="Rhea" id="RHEA:47004"/>
        <dbReference type="Rhea" id="RHEA-COMP:11060"/>
        <dbReference type="Rhea" id="RHEA-COMP:11605"/>
        <dbReference type="ChEBI" id="CHEBI:15377"/>
        <dbReference type="ChEBI" id="CHEBI:30013"/>
        <dbReference type="ChEBI" id="CHEBI:43474"/>
        <dbReference type="ChEBI" id="CHEBI:61977"/>
        <dbReference type="EC" id="3.1.3.16"/>
    </reaction>
</comment>
<dbReference type="InParanoid" id="G3H5J9"/>
<dbReference type="Gene3D" id="1.10.238.10">
    <property type="entry name" value="EF-hand"/>
    <property type="match status" value="1"/>
</dbReference>
<evidence type="ECO:0000256" key="9">
    <source>
        <dbReference type="ARBA" id="ARBA00022912"/>
    </source>
</evidence>
<sequence length="402" mass="47142">MKAALVIQNWYRRYRARLTARQHYALAIFQSVEYADEQGQMQLSNFFSYMLENYGKTRKEDSAVVTRLFESTMRENKDRQEYVGLVEVPDSYDGPRLHFPLTSNDIDLLLQAFKQQQILHAHYVLEVLFEARKVLKQMPNFTHIRTFPSKDITVCGDLHGKLDDLLLIFYKNGLPSENNPYVFNGDFVDRGGNSMEILMILLVSFLVYPTDLHLNRGNHEDFMMNLRVSAMEFSAFRILKERMLSRKTDLINAFQLRDYSRSGRISLAQWAFSMESILGLNLPWRSLSSQLVNIDHDGNVDYMSSFEDVHIEKPVKEMKSSIIETLYRYRSDLEIIFNVIDTDHSGLISMDEFRTMWKLFNTHYNVHIDDSQIDELANTMDFNKDGSIDFNEFLKAFYVVHK</sequence>
<feature type="domain" description="EF-hand" evidence="14">
    <location>
        <begin position="368"/>
        <end position="402"/>
    </location>
</feature>
<evidence type="ECO:0000256" key="2">
    <source>
        <dbReference type="ARBA" id="ARBA00001946"/>
    </source>
</evidence>
<dbReference type="STRING" id="10029.G3H5J9"/>
<evidence type="ECO:0000256" key="5">
    <source>
        <dbReference type="ARBA" id="ARBA00022737"/>
    </source>
</evidence>
<dbReference type="GO" id="GO:0004722">
    <property type="term" value="F:protein serine/threonine phosphatase activity"/>
    <property type="evidence" value="ECO:0007669"/>
    <property type="project" value="UniProtKB-EC"/>
</dbReference>
<keyword evidence="4" id="KW-0479">Metal-binding</keyword>
<dbReference type="CDD" id="cd00051">
    <property type="entry name" value="EFh"/>
    <property type="match status" value="1"/>
</dbReference>
<evidence type="ECO:0000313" key="16">
    <source>
        <dbReference type="Proteomes" id="UP000001075"/>
    </source>
</evidence>
<evidence type="ECO:0000256" key="6">
    <source>
        <dbReference type="ARBA" id="ARBA00022801"/>
    </source>
</evidence>
<dbReference type="PROSITE" id="PS00018">
    <property type="entry name" value="EF_HAND_1"/>
    <property type="match status" value="2"/>
</dbReference>
<reference evidence="16" key="1">
    <citation type="journal article" date="2011" name="Nat. Biotechnol.">
        <title>The genomic sequence of the Chinese hamster ovary (CHO)-K1 cell line.</title>
        <authorList>
            <person name="Xu X."/>
            <person name="Nagarajan H."/>
            <person name="Lewis N.E."/>
            <person name="Pan S."/>
            <person name="Cai Z."/>
            <person name="Liu X."/>
            <person name="Chen W."/>
            <person name="Xie M."/>
            <person name="Wang W."/>
            <person name="Hammond S."/>
            <person name="Andersen M.R."/>
            <person name="Neff N."/>
            <person name="Passarelli B."/>
            <person name="Koh W."/>
            <person name="Fan H.C."/>
            <person name="Wang J."/>
            <person name="Gui Y."/>
            <person name="Lee K.H."/>
            <person name="Betenbaugh M.J."/>
            <person name="Quake S.R."/>
            <person name="Famili I."/>
            <person name="Palsson B.O."/>
            <person name="Wang J."/>
        </authorList>
    </citation>
    <scope>NUCLEOTIDE SEQUENCE [LARGE SCALE GENOMIC DNA]</scope>
    <source>
        <strain evidence="16">CHO K1 cell line</strain>
    </source>
</reference>
<evidence type="ECO:0000256" key="12">
    <source>
        <dbReference type="ARBA" id="ARBA00048336"/>
    </source>
</evidence>